<reference evidence="3 4" key="1">
    <citation type="submission" date="2020-08" db="EMBL/GenBank/DDBJ databases">
        <title>Genomic Encyclopedia of Type Strains, Phase IV (KMG-IV): sequencing the most valuable type-strain genomes for metagenomic binning, comparative biology and taxonomic classification.</title>
        <authorList>
            <person name="Goeker M."/>
        </authorList>
    </citation>
    <scope>NUCLEOTIDE SEQUENCE [LARGE SCALE GENOMIC DNA]</scope>
    <source>
        <strain evidence="3 4">DSM 107085</strain>
    </source>
</reference>
<evidence type="ECO:0000313" key="3">
    <source>
        <dbReference type="EMBL" id="MBB6183285.1"/>
    </source>
</evidence>
<feature type="region of interest" description="Disordered" evidence="1">
    <location>
        <begin position="1"/>
        <end position="20"/>
    </location>
</feature>
<feature type="region of interest" description="Disordered" evidence="1">
    <location>
        <begin position="111"/>
        <end position="157"/>
    </location>
</feature>
<dbReference type="Proteomes" id="UP000560000">
    <property type="component" value="Unassembled WGS sequence"/>
</dbReference>
<accession>A0A841KEB9</accession>
<sequence length="319" mass="31872">MYGDYASDPAPPVSPPVSDSVEPTCLAQACLDIVKAKYCATDSSGTQVCTDAIGDDGATPKNCAIGDGIAVCAGTPDAPLPNWTPVPDPLQDQSIKLVDNDGNVVNSQLTFYDTTGQGNNSDPGDGATTSGSTGNGGNNGSQGSADQNGKCSDGSTPSAGGCAAGYTDNGCDAPPTCSGDPLLCAQLRETHAQRCASAKARADAATARSSDAAYLDGVAADGDGPEHSPGDAWVSGQVGTGTSVDVNDGGTGDASSKLEIKRYWGSRHECPGAPEVPVPGLTEAMTYSMCKGGSYLAAFILAMGYVFGTLAFAATVSGD</sequence>
<evidence type="ECO:0000256" key="1">
    <source>
        <dbReference type="SAM" id="MobiDB-lite"/>
    </source>
</evidence>
<feature type="transmembrane region" description="Helical" evidence="2">
    <location>
        <begin position="295"/>
        <end position="316"/>
    </location>
</feature>
<organism evidence="3 4">
    <name type="scientific">Oleiagrimonas soli</name>
    <dbReference type="NCBI Taxonomy" id="1543381"/>
    <lineage>
        <taxon>Bacteria</taxon>
        <taxon>Pseudomonadati</taxon>
        <taxon>Pseudomonadota</taxon>
        <taxon>Gammaproteobacteria</taxon>
        <taxon>Lysobacterales</taxon>
        <taxon>Rhodanobacteraceae</taxon>
        <taxon>Oleiagrimonas</taxon>
    </lineage>
</organism>
<comment type="caution">
    <text evidence="3">The sequence shown here is derived from an EMBL/GenBank/DDBJ whole genome shotgun (WGS) entry which is preliminary data.</text>
</comment>
<name>A0A841KEB9_9GAMM</name>
<dbReference type="AlphaFoldDB" id="A0A841KEB9"/>
<keyword evidence="2" id="KW-0472">Membrane</keyword>
<evidence type="ECO:0000313" key="4">
    <source>
        <dbReference type="Proteomes" id="UP000560000"/>
    </source>
</evidence>
<protein>
    <submittedName>
        <fullName evidence="3">Uncharacterized protein</fullName>
    </submittedName>
</protein>
<gene>
    <name evidence="3" type="ORF">HNQ86_000630</name>
</gene>
<evidence type="ECO:0000256" key="2">
    <source>
        <dbReference type="SAM" id="Phobius"/>
    </source>
</evidence>
<feature type="compositionally biased region" description="Polar residues" evidence="1">
    <location>
        <begin position="111"/>
        <end position="122"/>
    </location>
</feature>
<keyword evidence="2" id="KW-0812">Transmembrane</keyword>
<dbReference type="EMBL" id="JACHET010000001">
    <property type="protein sequence ID" value="MBB6183285.1"/>
    <property type="molecule type" value="Genomic_DNA"/>
</dbReference>
<keyword evidence="2" id="KW-1133">Transmembrane helix</keyword>
<dbReference type="RefSeq" id="WP_152569284.1">
    <property type="nucleotide sequence ID" value="NZ_JACHET010000001.1"/>
</dbReference>
<proteinExistence type="predicted"/>